<keyword evidence="1" id="KW-0812">Transmembrane</keyword>
<gene>
    <name evidence="2" type="ORF">IB211_01686c</name>
</gene>
<keyword evidence="1" id="KW-0472">Membrane</keyword>
<dbReference type="RefSeq" id="WP_058117732.1">
    <property type="nucleotide sequence ID" value="NZ_CP011307.1"/>
</dbReference>
<name>A0A0S2W414_9FIRM</name>
<organism evidence="2 3">
    <name type="scientific">Intestinimonas butyriciproducens</name>
    <dbReference type="NCBI Taxonomy" id="1297617"/>
    <lineage>
        <taxon>Bacteria</taxon>
        <taxon>Bacillati</taxon>
        <taxon>Bacillota</taxon>
        <taxon>Clostridia</taxon>
        <taxon>Eubacteriales</taxon>
        <taxon>Intestinimonas</taxon>
    </lineage>
</organism>
<proteinExistence type="predicted"/>
<feature type="transmembrane region" description="Helical" evidence="1">
    <location>
        <begin position="62"/>
        <end position="83"/>
    </location>
</feature>
<evidence type="ECO:0008006" key="4">
    <source>
        <dbReference type="Google" id="ProtNLM"/>
    </source>
</evidence>
<reference evidence="3" key="2">
    <citation type="submission" date="2015-04" db="EMBL/GenBank/DDBJ databases">
        <title>A butyrogenic pathway from the amino acid lysine in a human gut commensal.</title>
        <authorList>
            <person name="de Vos W.M."/>
            <person name="Bui N.T.P."/>
            <person name="Plugge C.M."/>
            <person name="Ritari J."/>
        </authorList>
    </citation>
    <scope>NUCLEOTIDE SEQUENCE [LARGE SCALE GENOMIC DNA]</scope>
    <source>
        <strain evidence="3">AF211</strain>
    </source>
</reference>
<dbReference type="eggNOG" id="ENOG5033B1T">
    <property type="taxonomic scope" value="Bacteria"/>
</dbReference>
<dbReference type="Proteomes" id="UP000064844">
    <property type="component" value="Chromosome"/>
</dbReference>
<feature type="transmembrane region" description="Helical" evidence="1">
    <location>
        <begin position="34"/>
        <end position="56"/>
    </location>
</feature>
<dbReference type="AlphaFoldDB" id="A0A0S2W414"/>
<protein>
    <recommendedName>
        <fullName evidence="4">YcxB-like protein domain-containing protein</fullName>
    </recommendedName>
</protein>
<evidence type="ECO:0000313" key="3">
    <source>
        <dbReference type="Proteomes" id="UP000064844"/>
    </source>
</evidence>
<dbReference type="STRING" id="1297617.IB211_01686c"/>
<dbReference type="KEGG" id="ibu:IB211_01686c"/>
<keyword evidence="1" id="KW-1133">Transmembrane helix</keyword>
<dbReference type="EMBL" id="CP011307">
    <property type="protein sequence ID" value="ALP94077.1"/>
    <property type="molecule type" value="Genomic_DNA"/>
</dbReference>
<evidence type="ECO:0000313" key="2">
    <source>
        <dbReference type="EMBL" id="ALP94077.1"/>
    </source>
</evidence>
<evidence type="ECO:0000256" key="1">
    <source>
        <dbReference type="SAM" id="Phobius"/>
    </source>
</evidence>
<reference evidence="2 3" key="1">
    <citation type="journal article" date="2015" name="Nat. Commun.">
        <title>Production of butyrate from lysine and the Amadori product fructoselysine by a human gut commensal.</title>
        <authorList>
            <person name="Bui T.P."/>
            <person name="Ritari J."/>
            <person name="Boeren S."/>
            <person name="de Waard P."/>
            <person name="Plugge C.M."/>
            <person name="de Vos W.M."/>
        </authorList>
    </citation>
    <scope>NUCLEOTIDE SEQUENCE [LARGE SCALE GENOMIC DNA]</scope>
    <source>
        <strain evidence="2 3">AF211</strain>
    </source>
</reference>
<accession>A0A0S2W414</accession>
<sequence>MGKNELPDQVRVTFQLERGEYIRGVRYYLRKSHLVSWVQVLVMLFALAATVTVTLMMGRLNFLNTLVLVLLAMAALYGLWLYWIKPGRIFDREAELAEPVTFLFTQEDVARQDETAAALLDWDIKKLWRGPEFYYLFGSSEGYTLLPLRAFQDEVARLRFESLAQEANPDMIFRHFG</sequence>
<keyword evidence="3" id="KW-1185">Reference proteome</keyword>